<dbReference type="AlphaFoldDB" id="A0A0R3X471"/>
<evidence type="ECO:0000313" key="1">
    <source>
        <dbReference type="WBParaSite" id="TTAC_0000819301-mRNA-1"/>
    </source>
</evidence>
<sequence length="51" mass="6089">MFTRMMLERKNCVKEYKKVYLGGVPCRLHNDQPEVDDYRWCCNSTCVSIDI</sequence>
<reference evidence="1" key="1">
    <citation type="submission" date="2017-02" db="UniProtKB">
        <authorList>
            <consortium name="WormBaseParasite"/>
        </authorList>
    </citation>
    <scope>IDENTIFICATION</scope>
</reference>
<dbReference type="WBParaSite" id="TTAC_0000819301-mRNA-1">
    <property type="protein sequence ID" value="TTAC_0000819301-mRNA-1"/>
    <property type="gene ID" value="TTAC_0000819301"/>
</dbReference>
<protein>
    <submittedName>
        <fullName evidence="1">Uncharacterized protein</fullName>
    </submittedName>
</protein>
<organism evidence="1">
    <name type="scientific">Hydatigena taeniaeformis</name>
    <name type="common">Feline tapeworm</name>
    <name type="synonym">Taenia taeniaeformis</name>
    <dbReference type="NCBI Taxonomy" id="6205"/>
    <lineage>
        <taxon>Eukaryota</taxon>
        <taxon>Metazoa</taxon>
        <taxon>Spiralia</taxon>
        <taxon>Lophotrochozoa</taxon>
        <taxon>Platyhelminthes</taxon>
        <taxon>Cestoda</taxon>
        <taxon>Eucestoda</taxon>
        <taxon>Cyclophyllidea</taxon>
        <taxon>Taeniidae</taxon>
        <taxon>Hydatigera</taxon>
    </lineage>
</organism>
<proteinExistence type="predicted"/>
<accession>A0A0R3X471</accession>
<name>A0A0R3X471_HYDTA</name>